<evidence type="ECO:0000313" key="3">
    <source>
        <dbReference type="Proteomes" id="UP000294576"/>
    </source>
</evidence>
<protein>
    <submittedName>
        <fullName evidence="1">Uncharacterized protein</fullName>
    </submittedName>
</protein>
<proteinExistence type="predicted"/>
<name>A0A4R3PPX5_RHISU</name>
<organism evidence="1 3">
    <name type="scientific">Rhizobium sullae</name>
    <name type="common">Rhizobium hedysari</name>
    <dbReference type="NCBI Taxonomy" id="50338"/>
    <lineage>
        <taxon>Bacteria</taxon>
        <taxon>Pseudomonadati</taxon>
        <taxon>Pseudomonadota</taxon>
        <taxon>Alphaproteobacteria</taxon>
        <taxon>Hyphomicrobiales</taxon>
        <taxon>Rhizobiaceae</taxon>
        <taxon>Rhizobium/Agrobacterium group</taxon>
        <taxon>Rhizobium</taxon>
    </lineage>
</organism>
<dbReference type="OrthoDB" id="8457147at2"/>
<sequence length="217" mass="24564">MSYEAIFSLGSDCRPASHFIRYFKGRPSSCFDWLVTPVASIERILADDGAQFGLRVSALNGTTALCENYGVLYHHEFERTKSGAVIFTPEALQSCREKLTYKYNKMINIARTRKTLFVRYVAGTDSPGDQQRGKPFGADDLQKMVTLLEEKLGHSSFHIAYFRAIGGAYDDSEFRGPVPERCSVHQEHHVPDQPDNYKAWDEFFSTMGLSPDRPPHL</sequence>
<evidence type="ECO:0000313" key="4">
    <source>
        <dbReference type="Proteomes" id="UP001060123"/>
    </source>
</evidence>
<reference evidence="1 3" key="1">
    <citation type="submission" date="2019-03" db="EMBL/GenBank/DDBJ databases">
        <title>Genomic Encyclopedia of Type Strains, Phase IV (KMG-V): Genome sequencing to study the core and pangenomes of soil and plant-associated prokaryotes.</title>
        <authorList>
            <person name="Whitman W."/>
        </authorList>
    </citation>
    <scope>NUCLEOTIDE SEQUENCE [LARGE SCALE GENOMIC DNA]</scope>
    <source>
        <strain evidence="1 3">Hc14</strain>
    </source>
</reference>
<reference evidence="2" key="2">
    <citation type="submission" date="2022-09" db="EMBL/GenBank/DDBJ databases">
        <title>Australian commercial rhizobial inoculants.</title>
        <authorList>
            <person name="Kohlmeier M.G."/>
            <person name="O'Hara G.W."/>
            <person name="Colombi E."/>
            <person name="Ramsay J.P."/>
            <person name="Terpolilli J."/>
        </authorList>
    </citation>
    <scope>NUCLEOTIDE SEQUENCE</scope>
    <source>
        <strain evidence="2">WSM1592</strain>
        <plasmid evidence="2">pWSM1592_2</plasmid>
    </source>
</reference>
<dbReference type="EMBL" id="SMBH01000061">
    <property type="protein sequence ID" value="TCU02343.1"/>
    <property type="molecule type" value="Genomic_DNA"/>
</dbReference>
<gene>
    <name evidence="1" type="ORF">EV132_1611</name>
    <name evidence="2" type="ORF">N2599_35035</name>
</gene>
<dbReference type="EMBL" id="CP104145">
    <property type="protein sequence ID" value="UWU19405.1"/>
    <property type="molecule type" value="Genomic_DNA"/>
</dbReference>
<dbReference type="Proteomes" id="UP000294576">
    <property type="component" value="Unassembled WGS sequence"/>
</dbReference>
<dbReference type="RefSeq" id="WP_132568939.1">
    <property type="nucleotide sequence ID" value="NZ_CP104145.1"/>
</dbReference>
<geneLocation type="plasmid" evidence="2 4">
    <name>pWSM1592_2</name>
</geneLocation>
<evidence type="ECO:0000313" key="1">
    <source>
        <dbReference type="EMBL" id="TCU02343.1"/>
    </source>
</evidence>
<keyword evidence="2" id="KW-0614">Plasmid</keyword>
<evidence type="ECO:0000313" key="2">
    <source>
        <dbReference type="EMBL" id="UWU19405.1"/>
    </source>
</evidence>
<keyword evidence="4" id="KW-1185">Reference proteome</keyword>
<dbReference type="Proteomes" id="UP001060123">
    <property type="component" value="Plasmid pWSM1592_2"/>
</dbReference>
<dbReference type="AlphaFoldDB" id="A0A4R3PPX5"/>
<accession>A0A4R3PPX5</accession>